<dbReference type="Pfam" id="PF01451">
    <property type="entry name" value="LMWPc"/>
    <property type="match status" value="1"/>
</dbReference>
<evidence type="ECO:0000256" key="3">
    <source>
        <dbReference type="ARBA" id="ARBA00023002"/>
    </source>
</evidence>
<dbReference type="RefSeq" id="WP_114281493.1">
    <property type="nucleotide sequence ID" value="NZ_FQZM01000030.1"/>
</dbReference>
<comment type="catalytic activity">
    <reaction evidence="7">
        <text>arsenate + [thioredoxin]-dithiol + H(+) = arsenite + [thioredoxin]-disulfide + H2O</text>
        <dbReference type="Rhea" id="RHEA:43848"/>
        <dbReference type="Rhea" id="RHEA-COMP:10698"/>
        <dbReference type="Rhea" id="RHEA-COMP:10700"/>
        <dbReference type="ChEBI" id="CHEBI:15377"/>
        <dbReference type="ChEBI" id="CHEBI:15378"/>
        <dbReference type="ChEBI" id="CHEBI:29242"/>
        <dbReference type="ChEBI" id="CHEBI:29950"/>
        <dbReference type="ChEBI" id="CHEBI:48597"/>
        <dbReference type="ChEBI" id="CHEBI:50058"/>
        <dbReference type="EC" id="1.20.4.4"/>
    </reaction>
</comment>
<comment type="similarity">
    <text evidence="8">Belongs to the low molecular weight phosphotyrosine protein phosphatase family. Thioredoxin-coupled ArsC subfamily.</text>
</comment>
<dbReference type="NCBIfam" id="TIGR02691">
    <property type="entry name" value="arsC_pI258_fam"/>
    <property type="match status" value="1"/>
</dbReference>
<keyword evidence="4" id="KW-1015">Disulfide bond</keyword>
<dbReference type="Gene3D" id="3.40.50.2300">
    <property type="match status" value="1"/>
</dbReference>
<organism evidence="11 12">
    <name type="scientific">Desulfofundulus thermosubterraneus DSM 16057</name>
    <dbReference type="NCBI Taxonomy" id="1121432"/>
    <lineage>
        <taxon>Bacteria</taxon>
        <taxon>Bacillati</taxon>
        <taxon>Bacillota</taxon>
        <taxon>Clostridia</taxon>
        <taxon>Eubacteriales</taxon>
        <taxon>Peptococcaceae</taxon>
        <taxon>Desulfofundulus</taxon>
    </lineage>
</organism>
<dbReference type="GO" id="GO:0030612">
    <property type="term" value="F:arsenate reductase (thioredoxin) activity"/>
    <property type="evidence" value="ECO:0007669"/>
    <property type="project" value="UniProtKB-EC"/>
</dbReference>
<dbReference type="InterPro" id="IPR036196">
    <property type="entry name" value="Ptyr_pPase_sf"/>
</dbReference>
<feature type="domain" description="Phosphotyrosine protein phosphatase I" evidence="10">
    <location>
        <begin position="5"/>
        <end position="138"/>
    </location>
</feature>
<dbReference type="EMBL" id="FQZM01000030">
    <property type="protein sequence ID" value="SHJ36338.1"/>
    <property type="molecule type" value="Genomic_DNA"/>
</dbReference>
<evidence type="ECO:0000256" key="1">
    <source>
        <dbReference type="ARBA" id="ARBA00022490"/>
    </source>
</evidence>
<evidence type="ECO:0000313" key="12">
    <source>
        <dbReference type="Proteomes" id="UP000184529"/>
    </source>
</evidence>
<evidence type="ECO:0000313" key="11">
    <source>
        <dbReference type="EMBL" id="SHJ36338.1"/>
    </source>
</evidence>
<dbReference type="SMART" id="SM00226">
    <property type="entry name" value="LMWPc"/>
    <property type="match status" value="1"/>
</dbReference>
<dbReference type="CDD" id="cd16345">
    <property type="entry name" value="LMWP_ArsC"/>
    <property type="match status" value="1"/>
</dbReference>
<keyword evidence="12" id="KW-1185">Reference proteome</keyword>
<accession>A0A1M6IPK2</accession>
<keyword evidence="2" id="KW-0059">Arsenical resistance</keyword>
<dbReference type="EC" id="1.20.4.4" evidence="9"/>
<keyword evidence="5" id="KW-0676">Redox-active center</keyword>
<dbReference type="SUPFAM" id="SSF52788">
    <property type="entry name" value="Phosphotyrosine protein phosphatases I"/>
    <property type="match status" value="1"/>
</dbReference>
<dbReference type="InterPro" id="IPR023485">
    <property type="entry name" value="Ptyr_pPase"/>
</dbReference>
<dbReference type="GO" id="GO:0004725">
    <property type="term" value="F:protein tyrosine phosphatase activity"/>
    <property type="evidence" value="ECO:0007669"/>
    <property type="project" value="InterPro"/>
</dbReference>
<evidence type="ECO:0000259" key="10">
    <source>
        <dbReference type="SMART" id="SM00226"/>
    </source>
</evidence>
<name>A0A1M6IPK2_9FIRM</name>
<evidence type="ECO:0000256" key="9">
    <source>
        <dbReference type="ARBA" id="ARBA00066655"/>
    </source>
</evidence>
<evidence type="ECO:0000256" key="7">
    <source>
        <dbReference type="ARBA" id="ARBA00052766"/>
    </source>
</evidence>
<gene>
    <name evidence="11" type="ORF">SAMN02745219_02388</name>
</gene>
<evidence type="ECO:0000256" key="8">
    <source>
        <dbReference type="ARBA" id="ARBA00061528"/>
    </source>
</evidence>
<dbReference type="PANTHER" id="PTHR43428">
    <property type="entry name" value="ARSENATE REDUCTASE"/>
    <property type="match status" value="1"/>
</dbReference>
<proteinExistence type="inferred from homology"/>
<sequence length="141" mass="15427">MSRKKKVLFLCTGNSCRSQMAEGFARTMAQDKWDVYSAGTAPVGVNPRAVQVMAEAGVDISGQKSKAIDPEILNSADVVVTLCSDAYESCPLTPPTVKRIHWPLEDPARATGTEEEIMAKFRAVRDEIKKRVAELLATLED</sequence>
<dbReference type="AlphaFoldDB" id="A0A1M6IPK2"/>
<dbReference type="GO" id="GO:0046685">
    <property type="term" value="P:response to arsenic-containing substance"/>
    <property type="evidence" value="ECO:0007669"/>
    <property type="project" value="UniProtKB-KW"/>
</dbReference>
<protein>
    <recommendedName>
        <fullName evidence="6">Arsenate reductase</fullName>
        <ecNumber evidence="9">1.20.4.4</ecNumber>
    </recommendedName>
</protein>
<evidence type="ECO:0000256" key="6">
    <source>
        <dbReference type="ARBA" id="ARBA00039879"/>
    </source>
</evidence>
<dbReference type="STRING" id="1121432.SAMN02745219_02388"/>
<dbReference type="Proteomes" id="UP000184529">
    <property type="component" value="Unassembled WGS sequence"/>
</dbReference>
<dbReference type="InterPro" id="IPR014064">
    <property type="entry name" value="Arsenate_reductase_ArsC"/>
</dbReference>
<evidence type="ECO:0000256" key="5">
    <source>
        <dbReference type="ARBA" id="ARBA00023284"/>
    </source>
</evidence>
<evidence type="ECO:0000256" key="2">
    <source>
        <dbReference type="ARBA" id="ARBA00022849"/>
    </source>
</evidence>
<dbReference type="FunFam" id="3.40.50.2300:FF:000237">
    <property type="entry name" value="Arsenate reductase"/>
    <property type="match status" value="1"/>
</dbReference>
<dbReference type="PANTHER" id="PTHR43428:SF1">
    <property type="entry name" value="ARSENATE REDUCTASE"/>
    <property type="match status" value="1"/>
</dbReference>
<dbReference type="OrthoDB" id="9784339at2"/>
<keyword evidence="3" id="KW-0560">Oxidoreductase</keyword>
<keyword evidence="1" id="KW-0963">Cytoplasm</keyword>
<evidence type="ECO:0000256" key="4">
    <source>
        <dbReference type="ARBA" id="ARBA00023157"/>
    </source>
</evidence>
<reference evidence="12" key="1">
    <citation type="submission" date="2016-11" db="EMBL/GenBank/DDBJ databases">
        <authorList>
            <person name="Varghese N."/>
            <person name="Submissions S."/>
        </authorList>
    </citation>
    <scope>NUCLEOTIDE SEQUENCE [LARGE SCALE GENOMIC DNA]</scope>
    <source>
        <strain evidence="12">DSM 16057</strain>
    </source>
</reference>